<feature type="domain" description="Cytochrome c" evidence="9">
    <location>
        <begin position="375"/>
        <end position="456"/>
    </location>
</feature>
<dbReference type="PANTHER" id="PTHR22990:SF15">
    <property type="entry name" value="F-BOX ONLY PROTEIN 10"/>
    <property type="match status" value="1"/>
</dbReference>
<dbReference type="PROSITE" id="PS51007">
    <property type="entry name" value="CYTC"/>
    <property type="match status" value="1"/>
</dbReference>
<dbReference type="SMART" id="SM00710">
    <property type="entry name" value="PbH1"/>
    <property type="match status" value="6"/>
</dbReference>
<evidence type="ECO:0000256" key="4">
    <source>
        <dbReference type="ARBA" id="ARBA00022737"/>
    </source>
</evidence>
<evidence type="ECO:0000259" key="9">
    <source>
        <dbReference type="PROSITE" id="PS51007"/>
    </source>
</evidence>
<evidence type="ECO:0000256" key="2">
    <source>
        <dbReference type="ARBA" id="ARBA00022617"/>
    </source>
</evidence>
<dbReference type="KEGG" id="ncu:F0U83_11135"/>
<keyword evidence="2 7" id="KW-0349">Heme</keyword>
<accession>A0A5P1RD54</accession>
<dbReference type="NCBIfam" id="TIGR03805">
    <property type="entry name" value="beta_helix_1"/>
    <property type="match status" value="1"/>
</dbReference>
<dbReference type="AlphaFoldDB" id="A0A5P1RD54"/>
<dbReference type="Pfam" id="PF05048">
    <property type="entry name" value="NosD"/>
    <property type="match status" value="1"/>
</dbReference>
<dbReference type="InterPro" id="IPR036909">
    <property type="entry name" value="Cyt_c-like_dom_sf"/>
</dbReference>
<dbReference type="InterPro" id="IPR022442">
    <property type="entry name" value="SO_2930-like_dom"/>
</dbReference>
<keyword evidence="3 7" id="KW-0479">Metal-binding</keyword>
<dbReference type="GO" id="GO:0020037">
    <property type="term" value="F:heme binding"/>
    <property type="evidence" value="ECO:0007669"/>
    <property type="project" value="InterPro"/>
</dbReference>
<keyword evidence="6 7" id="KW-0408">Iron</keyword>
<comment type="pathway">
    <text evidence="1">Protein modification; protein ubiquitination.</text>
</comment>
<keyword evidence="11" id="KW-1185">Reference proteome</keyword>
<dbReference type="InterPro" id="IPR051550">
    <property type="entry name" value="SCF-Subunits/Alg-Epimerases"/>
</dbReference>
<dbReference type="InterPro" id="IPR007742">
    <property type="entry name" value="NosD_dom"/>
</dbReference>
<dbReference type="SUPFAM" id="SSF51126">
    <property type="entry name" value="Pectin lyase-like"/>
    <property type="match status" value="1"/>
</dbReference>
<dbReference type="Gene3D" id="1.10.760.10">
    <property type="entry name" value="Cytochrome c-like domain"/>
    <property type="match status" value="1"/>
</dbReference>
<evidence type="ECO:0000256" key="8">
    <source>
        <dbReference type="SAM" id="SignalP"/>
    </source>
</evidence>
<keyword evidence="4" id="KW-0677">Repeat</keyword>
<dbReference type="InterPro" id="IPR009056">
    <property type="entry name" value="Cyt_c-like_dom"/>
</dbReference>
<dbReference type="InterPro" id="IPR012334">
    <property type="entry name" value="Pectin_lyas_fold"/>
</dbReference>
<reference evidence="10 11" key="1">
    <citation type="journal article" date="2019" name="Biochem. Eng. J.">
        <title>Metabolic engineering of the marine bacteria Neptunomonas concharum for the production of acetoin and meso-2,3-butanediol from acetate.</title>
        <authorList>
            <person name="Li W."/>
            <person name="Pu N."/>
            <person name="Liu C.-X."/>
            <person name="Yuan Q.-P."/>
            <person name="Li Z.-J."/>
        </authorList>
    </citation>
    <scope>NUCLEOTIDE SEQUENCE [LARGE SCALE GENOMIC DNA]</scope>
    <source>
        <strain evidence="10 11">JCM17730</strain>
    </source>
</reference>
<dbReference type="PANTHER" id="PTHR22990">
    <property type="entry name" value="F-BOX ONLY PROTEIN"/>
    <property type="match status" value="1"/>
</dbReference>
<organism evidence="10 11">
    <name type="scientific">Neptunomonas concharum</name>
    <dbReference type="NCBI Taxonomy" id="1031538"/>
    <lineage>
        <taxon>Bacteria</taxon>
        <taxon>Pseudomonadati</taxon>
        <taxon>Pseudomonadota</taxon>
        <taxon>Gammaproteobacteria</taxon>
        <taxon>Oceanospirillales</taxon>
        <taxon>Oceanospirillaceae</taxon>
        <taxon>Neptunomonas</taxon>
    </lineage>
</organism>
<dbReference type="InterPro" id="IPR022441">
    <property type="entry name" value="Para_beta_helix_rpt-2"/>
</dbReference>
<dbReference type="EMBL" id="CP043869">
    <property type="protein sequence ID" value="QEQ97222.1"/>
    <property type="molecule type" value="Genomic_DNA"/>
</dbReference>
<name>A0A5P1RD54_9GAMM</name>
<evidence type="ECO:0000256" key="3">
    <source>
        <dbReference type="ARBA" id="ARBA00022723"/>
    </source>
</evidence>
<evidence type="ECO:0000313" key="11">
    <source>
        <dbReference type="Proteomes" id="UP000324760"/>
    </source>
</evidence>
<gene>
    <name evidence="10" type="ORF">F0U83_11135</name>
</gene>
<evidence type="ECO:0000256" key="7">
    <source>
        <dbReference type="PROSITE-ProRule" id="PRU00433"/>
    </source>
</evidence>
<dbReference type="RefSeq" id="WP_138987469.1">
    <property type="nucleotide sequence ID" value="NZ_CP043869.1"/>
</dbReference>
<keyword evidence="5" id="KW-0833">Ubl conjugation pathway</keyword>
<sequence>MKKITYLVTAIVAMVASTTHSAELRVYADQRIQDAVKQAQPGDTILVEPGLYHETVYIDKPNITLKGEIIDNQYATLDGKGILNDGIISSGHYSIIDGFKVRRYKGNAIMTQGANNFKILNNVVEGAFYGIFPQFGKNGLVAGNTVSGAEDAGIYVGMSDNIDVIGNTAFENVMGLEFENTRNALMRNNRVFNNSAGIALTLVPGLPVKTARGLIVKDNEITNNNLPNFAPPSSIAANVPSGLGLLVVGVDDVTIENNIIKDNAGAGAFIADMLTFGLATDPQTEPYPDEIKVMKNSWTNNGEDPQGVMKDLIESTGNKGYEVIATGKEKKSCILPQENLDSIGTRRWDKCHESMSKADISTAMLPKPAPAPEYTLEQKGRLTYLAVCTGCHAYEGVLHGPSIRSIQALYKEKPSELSKYIISPIRKRDGFPEMPPQAYLGEETIKAISNYILNELE</sequence>
<dbReference type="GO" id="GO:0046872">
    <property type="term" value="F:metal ion binding"/>
    <property type="evidence" value="ECO:0007669"/>
    <property type="project" value="UniProtKB-KW"/>
</dbReference>
<evidence type="ECO:0000256" key="5">
    <source>
        <dbReference type="ARBA" id="ARBA00022786"/>
    </source>
</evidence>
<dbReference type="Gene3D" id="2.160.20.10">
    <property type="entry name" value="Single-stranded right-handed beta-helix, Pectin lyase-like"/>
    <property type="match status" value="1"/>
</dbReference>
<dbReference type="SUPFAM" id="SSF46626">
    <property type="entry name" value="Cytochrome c"/>
    <property type="match status" value="1"/>
</dbReference>
<dbReference type="InterPro" id="IPR006626">
    <property type="entry name" value="PbH1"/>
</dbReference>
<feature type="signal peptide" evidence="8">
    <location>
        <begin position="1"/>
        <end position="21"/>
    </location>
</feature>
<feature type="chain" id="PRO_5024971437" description="Cytochrome c domain-containing protein" evidence="8">
    <location>
        <begin position="22"/>
        <end position="457"/>
    </location>
</feature>
<protein>
    <recommendedName>
        <fullName evidence="9">Cytochrome c domain-containing protein</fullName>
    </recommendedName>
</protein>
<evidence type="ECO:0000256" key="6">
    <source>
        <dbReference type="ARBA" id="ARBA00023004"/>
    </source>
</evidence>
<evidence type="ECO:0000313" key="10">
    <source>
        <dbReference type="EMBL" id="QEQ97222.1"/>
    </source>
</evidence>
<evidence type="ECO:0000256" key="1">
    <source>
        <dbReference type="ARBA" id="ARBA00004906"/>
    </source>
</evidence>
<dbReference type="GO" id="GO:0009055">
    <property type="term" value="F:electron transfer activity"/>
    <property type="evidence" value="ECO:0007669"/>
    <property type="project" value="InterPro"/>
</dbReference>
<dbReference type="OrthoDB" id="338827at2"/>
<keyword evidence="8" id="KW-0732">Signal</keyword>
<dbReference type="Proteomes" id="UP000324760">
    <property type="component" value="Chromosome"/>
</dbReference>
<dbReference type="NCBIfam" id="TIGR03804">
    <property type="entry name" value="para_beta_helix"/>
    <property type="match status" value="1"/>
</dbReference>
<dbReference type="InterPro" id="IPR011050">
    <property type="entry name" value="Pectin_lyase_fold/virulence"/>
</dbReference>
<proteinExistence type="predicted"/>